<dbReference type="EMBL" id="CP011097">
    <property type="protein sequence ID" value="AJZ75972.1"/>
    <property type="molecule type" value="Genomic_DNA"/>
</dbReference>
<evidence type="ECO:0000313" key="4">
    <source>
        <dbReference type="EMBL" id="AJZ75972.1"/>
    </source>
</evidence>
<dbReference type="Gene3D" id="2.60.40.790">
    <property type="match status" value="1"/>
</dbReference>
<evidence type="ECO:0000256" key="2">
    <source>
        <dbReference type="RuleBase" id="RU003616"/>
    </source>
</evidence>
<dbReference type="AlphaFoldDB" id="A0A3G1B305"/>
<dbReference type="GeneID" id="24875931"/>
<gene>
    <name evidence="4" type="ORF">SU86_005895</name>
</gene>
<dbReference type="OrthoDB" id="26084at2157"/>
<dbReference type="Proteomes" id="UP000266745">
    <property type="component" value="Chromosome"/>
</dbReference>
<dbReference type="InterPro" id="IPR002068">
    <property type="entry name" value="A-crystallin/Hsp20_dom"/>
</dbReference>
<evidence type="ECO:0000259" key="3">
    <source>
        <dbReference type="PROSITE" id="PS01031"/>
    </source>
</evidence>
<accession>A0A3G1B305</accession>
<reference evidence="4 5" key="1">
    <citation type="journal article" date="2016" name="Sci. Rep.">
        <title>A novel ammonia-oxidizing archaeon from wastewater treatment plant: Its enrichment, physiological and genomic characteristics.</title>
        <authorList>
            <person name="Li Y."/>
            <person name="Ding K."/>
            <person name="Wen X."/>
            <person name="Zhang B."/>
            <person name="Shen B."/>
            <person name="Yang Y."/>
        </authorList>
    </citation>
    <scope>NUCLEOTIDE SEQUENCE [LARGE SCALE GENOMIC DNA]</scope>
    <source>
        <strain evidence="4 5">SAT1</strain>
    </source>
</reference>
<protein>
    <submittedName>
        <fullName evidence="4">Molecular chaperone</fullName>
    </submittedName>
</protein>
<dbReference type="PROSITE" id="PS01031">
    <property type="entry name" value="SHSP"/>
    <property type="match status" value="1"/>
</dbReference>
<comment type="similarity">
    <text evidence="1 2">Belongs to the small heat shock protein (HSP20) family.</text>
</comment>
<keyword evidence="5" id="KW-1185">Reference proteome</keyword>
<dbReference type="SUPFAM" id="SSF49764">
    <property type="entry name" value="HSP20-like chaperones"/>
    <property type="match status" value="1"/>
</dbReference>
<dbReference type="KEGG" id="tah:SU86_005895"/>
<dbReference type="NCBIfam" id="NF041800">
    <property type="entry name" value="Hsp20"/>
    <property type="match status" value="1"/>
</dbReference>
<dbReference type="InterPro" id="IPR008978">
    <property type="entry name" value="HSP20-like_chaperone"/>
</dbReference>
<dbReference type="RefSeq" id="WP_048188851.1">
    <property type="nucleotide sequence ID" value="NZ_CP011097.1"/>
</dbReference>
<feature type="domain" description="SHSP" evidence="3">
    <location>
        <begin position="65"/>
        <end position="164"/>
    </location>
</feature>
<sequence length="164" mass="18605">MFFDEEFDRIFQRMSRSFMDFDDVFENVNKDGKSYGPFYYGYSMTVGPDGKPHIQEYGNVKPGLLPTAETREPFIDTIVDEKENLLKLVAEMPGVEKSDIKVVVEGNVVNVDAERGNKKYHGKVPIKRKVDADSVKASYTNGILEVQFKLKGEDKPKGKTVEVI</sequence>
<dbReference type="CDD" id="cd06464">
    <property type="entry name" value="ACD_sHsps-like"/>
    <property type="match status" value="1"/>
</dbReference>
<dbReference type="STRING" id="1603555.SU86_005895"/>
<evidence type="ECO:0000256" key="1">
    <source>
        <dbReference type="PROSITE-ProRule" id="PRU00285"/>
    </source>
</evidence>
<evidence type="ECO:0000313" key="5">
    <source>
        <dbReference type="Proteomes" id="UP000266745"/>
    </source>
</evidence>
<name>A0A3G1B305_9ARCH</name>
<organism evidence="4 5">
    <name type="scientific">Candidatus Nitrosotenuis cloacae</name>
    <dbReference type="NCBI Taxonomy" id="1603555"/>
    <lineage>
        <taxon>Archaea</taxon>
        <taxon>Nitrososphaerota</taxon>
        <taxon>Candidatus Nitrosotenuis</taxon>
    </lineage>
</organism>
<dbReference type="Pfam" id="PF00011">
    <property type="entry name" value="HSP20"/>
    <property type="match status" value="1"/>
</dbReference>
<proteinExistence type="inferred from homology"/>